<keyword evidence="1 9" id="KW-0808">Transferase</keyword>
<dbReference type="GO" id="GO:0019303">
    <property type="term" value="P:D-ribose catabolic process"/>
    <property type="evidence" value="ECO:0007669"/>
    <property type="project" value="UniProtKB-UniRule"/>
</dbReference>
<dbReference type="Gene3D" id="3.40.1190.20">
    <property type="match status" value="1"/>
</dbReference>
<dbReference type="AlphaFoldDB" id="A0A508WMV8"/>
<organism evidence="11">
    <name type="scientific">Sinorhizobium medicae</name>
    <dbReference type="NCBI Taxonomy" id="110321"/>
    <lineage>
        <taxon>Bacteria</taxon>
        <taxon>Pseudomonadati</taxon>
        <taxon>Pseudomonadota</taxon>
        <taxon>Alphaproteobacteria</taxon>
        <taxon>Hyphomicrobiales</taxon>
        <taxon>Rhizobiaceae</taxon>
        <taxon>Sinorhizobium/Ensifer group</taxon>
        <taxon>Sinorhizobium</taxon>
    </lineage>
</organism>
<feature type="binding site" evidence="9">
    <location>
        <position position="284"/>
    </location>
    <ligand>
        <name>K(+)</name>
        <dbReference type="ChEBI" id="CHEBI:29103"/>
    </ligand>
</feature>
<feature type="binding site" evidence="9">
    <location>
        <begin position="37"/>
        <end position="41"/>
    </location>
    <ligand>
        <name>substrate</name>
    </ligand>
</feature>
<evidence type="ECO:0000256" key="1">
    <source>
        <dbReference type="ARBA" id="ARBA00022679"/>
    </source>
</evidence>
<dbReference type="InterPro" id="IPR011611">
    <property type="entry name" value="PfkB_dom"/>
</dbReference>
<comment type="similarity">
    <text evidence="9">Belongs to the carbohydrate kinase PfkB family. Ribokinase subfamily.</text>
</comment>
<reference evidence="11" key="1">
    <citation type="submission" date="2019-06" db="EMBL/GenBank/DDBJ databases">
        <authorList>
            <person name="Le Quere A."/>
            <person name="Colella S."/>
        </authorList>
    </citation>
    <scope>NUCLEOTIDE SEQUENCE</scope>
    <source>
        <strain evidence="11">EmedicaeMD41</strain>
    </source>
</reference>
<comment type="subcellular location">
    <subcellularLocation>
        <location evidence="9">Cytoplasm</location>
    </subcellularLocation>
</comment>
<dbReference type="GO" id="GO:0004747">
    <property type="term" value="F:ribokinase activity"/>
    <property type="evidence" value="ECO:0007669"/>
    <property type="project" value="UniProtKB-UniRule"/>
</dbReference>
<keyword evidence="3 9" id="KW-0547">Nucleotide-binding</keyword>
<dbReference type="GO" id="GO:0005829">
    <property type="term" value="C:cytosol"/>
    <property type="evidence" value="ECO:0007669"/>
    <property type="project" value="TreeGrafter"/>
</dbReference>
<dbReference type="Pfam" id="PF00294">
    <property type="entry name" value="PfkB"/>
    <property type="match status" value="1"/>
</dbReference>
<comment type="caution">
    <text evidence="9">Lacks conserved residue(s) required for the propagation of feature annotation.</text>
</comment>
<feature type="binding site" evidence="9">
    <location>
        <position position="181"/>
    </location>
    <ligand>
        <name>ATP</name>
        <dbReference type="ChEBI" id="CHEBI:30616"/>
    </ligand>
</feature>
<feature type="binding site" evidence="9">
    <location>
        <begin position="217"/>
        <end position="222"/>
    </location>
    <ligand>
        <name>ATP</name>
        <dbReference type="ChEBI" id="CHEBI:30616"/>
    </ligand>
</feature>
<evidence type="ECO:0000256" key="5">
    <source>
        <dbReference type="ARBA" id="ARBA00022840"/>
    </source>
</evidence>
<feature type="binding site" evidence="9">
    <location>
        <position position="137"/>
    </location>
    <ligand>
        <name>substrate</name>
    </ligand>
</feature>
<evidence type="ECO:0000256" key="7">
    <source>
        <dbReference type="ARBA" id="ARBA00022958"/>
    </source>
</evidence>
<feature type="binding site" evidence="9">
    <location>
        <position position="282"/>
    </location>
    <ligand>
        <name>K(+)</name>
        <dbReference type="ChEBI" id="CHEBI:29103"/>
    </ligand>
</feature>
<dbReference type="EMBL" id="CABFNB010000001">
    <property type="protein sequence ID" value="VTZ58905.1"/>
    <property type="molecule type" value="Genomic_DNA"/>
</dbReference>
<comment type="pathway">
    <text evidence="9">Carbohydrate metabolism; D-ribose degradation; D-ribose 5-phosphate from beta-D-ribopyranose: step 2/2.</text>
</comment>
<comment type="activity regulation">
    <text evidence="9">Activated by a monovalent cation that binds near, but not in, the active site. The most likely occupant of the site in vivo is potassium. Ion binding induces a conformational change that may alter substrate affinity.</text>
</comment>
<dbReference type="PRINTS" id="PR00990">
    <property type="entry name" value="RIBOKINASE"/>
</dbReference>
<dbReference type="InterPro" id="IPR011877">
    <property type="entry name" value="Ribokinase"/>
</dbReference>
<dbReference type="Proteomes" id="UP000507954">
    <property type="component" value="Unassembled WGS sequence"/>
</dbReference>
<keyword evidence="7 9" id="KW-0630">Potassium</keyword>
<feature type="binding site" evidence="9">
    <location>
        <position position="249"/>
    </location>
    <ligand>
        <name>substrate</name>
    </ligand>
</feature>
<dbReference type="EC" id="2.7.1.15" evidence="9"/>
<evidence type="ECO:0000256" key="8">
    <source>
        <dbReference type="ARBA" id="ARBA00023277"/>
    </source>
</evidence>
<comment type="catalytic activity">
    <reaction evidence="9">
        <text>D-ribose + ATP = D-ribose 5-phosphate + ADP + H(+)</text>
        <dbReference type="Rhea" id="RHEA:13697"/>
        <dbReference type="ChEBI" id="CHEBI:15378"/>
        <dbReference type="ChEBI" id="CHEBI:30616"/>
        <dbReference type="ChEBI" id="CHEBI:47013"/>
        <dbReference type="ChEBI" id="CHEBI:78346"/>
        <dbReference type="ChEBI" id="CHEBI:456216"/>
        <dbReference type="EC" id="2.7.1.15"/>
    </reaction>
</comment>
<keyword evidence="8 9" id="KW-0119">Carbohydrate metabolism</keyword>
<dbReference type="RefSeq" id="WP_018209043.1">
    <property type="nucleotide sequence ID" value="NZ_CABFNB010000001.1"/>
</dbReference>
<feature type="binding site" evidence="9">
    <location>
        <position position="243"/>
    </location>
    <ligand>
        <name>K(+)</name>
        <dbReference type="ChEBI" id="CHEBI:29103"/>
    </ligand>
</feature>
<feature type="binding site" evidence="9">
    <location>
        <position position="288"/>
    </location>
    <ligand>
        <name>K(+)</name>
        <dbReference type="ChEBI" id="CHEBI:29103"/>
    </ligand>
</feature>
<dbReference type="HAMAP" id="MF_01987">
    <property type="entry name" value="Ribokinase"/>
    <property type="match status" value="1"/>
</dbReference>
<protein>
    <recommendedName>
        <fullName evidence="9">Ribokinase</fullName>
        <shortName evidence="9">RK</shortName>
        <ecNumber evidence="9">2.7.1.15</ecNumber>
    </recommendedName>
</protein>
<comment type="subunit">
    <text evidence="9">Homodimer.</text>
</comment>
<keyword evidence="6 9" id="KW-0460">Magnesium</keyword>
<name>A0A508WMV8_9HYPH</name>
<proteinExistence type="inferred from homology"/>
<feature type="active site" description="Proton acceptor" evidence="9">
    <location>
        <position position="249"/>
    </location>
</feature>
<comment type="cofactor">
    <cofactor evidence="9">
        <name>Mg(2+)</name>
        <dbReference type="ChEBI" id="CHEBI:18420"/>
    </cofactor>
    <text evidence="9">Requires a divalent cation, most likely magnesium in vivo, as an electrophilic catalyst to aid phosphoryl group transfer. It is the chelate of the metal and the nucleotide that is the actual substrate.</text>
</comment>
<evidence type="ECO:0000256" key="6">
    <source>
        <dbReference type="ARBA" id="ARBA00022842"/>
    </source>
</evidence>
<accession>A0A508WMV8</accession>
<gene>
    <name evidence="9 11" type="primary">rbsK</name>
    <name evidence="11" type="ORF">EMEDMD4_10081</name>
</gene>
<keyword evidence="4 9" id="KW-0418">Kinase</keyword>
<dbReference type="SUPFAM" id="SSF53613">
    <property type="entry name" value="Ribokinase-like"/>
    <property type="match status" value="1"/>
</dbReference>
<evidence type="ECO:0000313" key="11">
    <source>
        <dbReference type="EMBL" id="VTZ58905.1"/>
    </source>
</evidence>
<dbReference type="PANTHER" id="PTHR10584">
    <property type="entry name" value="SUGAR KINASE"/>
    <property type="match status" value="1"/>
</dbReference>
<feature type="binding site" evidence="9">
    <location>
        <begin position="9"/>
        <end position="11"/>
    </location>
    <ligand>
        <name>substrate</name>
    </ligand>
</feature>
<comment type="function">
    <text evidence="9">Catalyzes the phosphorylation of ribose at O-5 in a reaction requiring ATP and magnesium. The resulting D-ribose-5-phosphate can then be used either for sythesis of nucleotides, histidine, and tryptophan, or as a component of the pentose phosphate pathway.</text>
</comment>
<dbReference type="UniPathway" id="UPA00916">
    <property type="reaction ID" value="UER00889"/>
</dbReference>
<dbReference type="GO" id="GO:0005524">
    <property type="term" value="F:ATP binding"/>
    <property type="evidence" value="ECO:0007669"/>
    <property type="project" value="UniProtKB-UniRule"/>
</dbReference>
<dbReference type="InterPro" id="IPR029056">
    <property type="entry name" value="Ribokinase-like"/>
</dbReference>
<feature type="binding site" evidence="9">
    <location>
        <position position="245"/>
    </location>
    <ligand>
        <name>K(+)</name>
        <dbReference type="ChEBI" id="CHEBI:29103"/>
    </ligand>
</feature>
<sequence length="306" mass="30851">MITVFGSINMDLIATTARLPKPGETVAGTGFSTAAGGKGANQALAARRAGASVQMAGAVGSDAFAEGALALLREAGTNLDLTKTVAEPTGTAHIIVGGDGENVIVVVASANAIVSEDDAASAVEKMSPGDTLMLQLEIPAGSVEKALAEAKRRNVRSIINIAPLTPDAARLGRSADFVIANETEFELLAGKSGITGTEREEAMKQLHAETGQSVIVTLGAEGVVAFHEGDLHRAKGLTIEPVDTVGAGDTFCGYLAAGLDAGLDFAEALRRAAVAGSLACLKPGAQPSIPLAAEVAARLQSNSAIA</sequence>
<evidence type="ECO:0000256" key="3">
    <source>
        <dbReference type="ARBA" id="ARBA00022741"/>
    </source>
</evidence>
<evidence type="ECO:0000256" key="4">
    <source>
        <dbReference type="ARBA" id="ARBA00022777"/>
    </source>
</evidence>
<keyword evidence="5 9" id="KW-0067">ATP-binding</keyword>
<dbReference type="CDD" id="cd01174">
    <property type="entry name" value="ribokinase"/>
    <property type="match status" value="1"/>
</dbReference>
<feature type="domain" description="Carbohydrate kinase PfkB" evidence="10">
    <location>
        <begin position="2"/>
        <end position="290"/>
    </location>
</feature>
<dbReference type="PANTHER" id="PTHR10584:SF166">
    <property type="entry name" value="RIBOKINASE"/>
    <property type="match status" value="1"/>
</dbReference>
<dbReference type="GO" id="GO:0046872">
    <property type="term" value="F:metal ion binding"/>
    <property type="evidence" value="ECO:0007669"/>
    <property type="project" value="UniProtKB-KW"/>
</dbReference>
<dbReference type="InterPro" id="IPR002139">
    <property type="entry name" value="Ribo/fructo_kinase"/>
</dbReference>
<evidence type="ECO:0000256" key="2">
    <source>
        <dbReference type="ARBA" id="ARBA00022723"/>
    </source>
</evidence>
<keyword evidence="9" id="KW-0963">Cytoplasm</keyword>
<feature type="binding site" evidence="9">
    <location>
        <begin position="248"/>
        <end position="249"/>
    </location>
    <ligand>
        <name>ATP</name>
        <dbReference type="ChEBI" id="CHEBI:30616"/>
    </ligand>
</feature>
<evidence type="ECO:0000259" key="10">
    <source>
        <dbReference type="Pfam" id="PF00294"/>
    </source>
</evidence>
<keyword evidence="2 9" id="KW-0479">Metal-binding</keyword>
<evidence type="ECO:0000256" key="9">
    <source>
        <dbReference type="HAMAP-Rule" id="MF_01987"/>
    </source>
</evidence>
<feature type="binding site" evidence="9">
    <location>
        <position position="279"/>
    </location>
    <ligand>
        <name>K(+)</name>
        <dbReference type="ChEBI" id="CHEBI:29103"/>
    </ligand>
</feature>